<evidence type="ECO:0000313" key="3">
    <source>
        <dbReference type="EMBL" id="CAE7242309.1"/>
    </source>
</evidence>
<name>A0A812LIU0_9DINO</name>
<feature type="compositionally biased region" description="Basic residues" evidence="2">
    <location>
        <begin position="1"/>
        <end position="10"/>
    </location>
</feature>
<comment type="caution">
    <text evidence="3">The sequence shown here is derived from an EMBL/GenBank/DDBJ whole genome shotgun (WGS) entry which is preliminary data.</text>
</comment>
<dbReference type="PANTHER" id="PTHR11439">
    <property type="entry name" value="GAG-POL-RELATED RETROTRANSPOSON"/>
    <property type="match status" value="1"/>
</dbReference>
<reference evidence="3" key="1">
    <citation type="submission" date="2021-02" db="EMBL/GenBank/DDBJ databases">
        <authorList>
            <person name="Dougan E. K."/>
            <person name="Rhodes N."/>
            <person name="Thang M."/>
            <person name="Chan C."/>
        </authorList>
    </citation>
    <scope>NUCLEOTIDE SEQUENCE</scope>
</reference>
<proteinExistence type="predicted"/>
<dbReference type="PANTHER" id="PTHR11439:SF498">
    <property type="entry name" value="DNAK FAMILY PROTEIN"/>
    <property type="match status" value="1"/>
</dbReference>
<protein>
    <submittedName>
        <fullName evidence="3">RE1 protein</fullName>
    </submittedName>
</protein>
<gene>
    <name evidence="3" type="primary">RE1</name>
    <name evidence="3" type="ORF">SNAT2548_LOCUS11102</name>
</gene>
<evidence type="ECO:0000313" key="4">
    <source>
        <dbReference type="Proteomes" id="UP000604046"/>
    </source>
</evidence>
<dbReference type="SUPFAM" id="SSF53098">
    <property type="entry name" value="Ribonuclease H-like"/>
    <property type="match status" value="1"/>
</dbReference>
<sequence length="1853" mass="202201">MDAQMRKRKGSSTGERTERELVQSVPESGDEDEFLSEDRGVVAVNTAPGSATVPISQEPPDVNPFWSETARAEVALQRARPADLDGVAQENLTEPTEMCGQSAGASSSGAQLSPVEMHGPVGQPIVYGPSSLPATAGTGAPQAKPRKAKEHGQPPQTFASPGEVCEQEPGLRPGERMILTQMKDMTAQLMEQNRQLQAQQAATTAENSALRARLERLEDEAMQSAASGEQHWFLEEGDRDKVWWNLPTLQPTHADSDPATRASDWLELIKPSMADLAPSSALWWNEVEQAAKGWYRTWTEASAMERGAIVPTPPEHLRGEKYQRLESRAFAMLQAALPSLITEELVSSRTLHCVGAIYNVLRLYQPGGLAERTKLLDLLANPGGAKGSSDAVARLRQWQRALNRAESMGVSIPDASIMLRGLDVLSEPVLRKHVQVSFRCSGARTVLQLDHRPTLVSLKEFVKVLLSEFEMLSVSGEEEQRGGKPRVAAVDAPKGGKGSEKGDKVAAKDAIATCSMMKKLRRPTGGVLFAGPSLRLAAFQVEPSLDTPMFSESVLGQLASAMAKIKTGLLDGGATHALRQGTAKEISRSEKTVVNLALGSAELYLSPTGVLLSVSPVSPIAPLGALVKECGCQVTWVEDMCKVWHPKHGWLKVQMQQNTPHVDESTCLMLIKELENLRTERMMRALYVKALALGQKIPDDLDPHVRSWLDWLRQLSPEEDTVLIFRTFLLYKVARDGAQERGGDQDVMFVGVFGVPLYEDGRPQYLEKVDSGEPRGDSDFDFGLDGYHIPPEWVDDAADDGAGVDAPGDWWENGYDDHDRCDDAGVVAEGEAEEDGDPLEPDPSVRERSHERWKATIAQLKKPVKIVPVVYVQPLPRKSAAVVLKGLQRMHTAIKMHGMEVRRIHADNGREFQNEGVEAWCVTRDIGLTFSVALSMLENNLLLAPRRRICGKTSVANLSIGLESEGESTAHKTGEPPTAEALGVLIRGSEGSEAGVIAIAAYTANRHESLTEVDQQLLVSLGFPVPKSDPKVSTCSFYRLDAHDEDGEAGDWVETAGWESNHVDHYLLRRLILEEQRFWTKSYNTLTGLGARGLKEEQGGNAYAASTSLEMPEWPIEDELGSIFDVHGTLKIVACGNFCNQEGRKTREHRQSLYAGGLDALTLRAQLRHCGLKATEETPVHDRWVAGKKIIVRPPSILIRSGLVCHDELWEAEGAIYGLEESPAAWAKHRDERLSLLEVEDPLSNVAAGDSRSHVCDATPEPIHPPQDVPTSPAQRYKLRRAKSDPNVWFLVRVNEDGSLDAKIQAVLGIYVDDLLATGPKRLVQALFAAVSKEWRISAPSYSDEDTLTFCGLEVRQTARGLHLTQAKYIQELLNRYSHIVGTSTVPVIAEPQHGENLSADLAEPAPELGRLRVAQKLAGELLWVSSRTRPDLAFGVSLLGQRLTKHTEASIEAGHQMIKYLRGTQGYEIIYGEPGQGHGVDDVLAAARTPNLLELFADASFCPGSDRSQTGIVMQWGNAPIGWLSLRQSTASLSTAEAELGASIDAMVLGGSVLSVLAELSGSQQEARVYTDNVGACNLLTMPNGSWRTRHLRLRAAWFVQKAEGSPYRVSHIPGEHMLGDLLTKPLLHARIVSLLQKIGLQLHTPPTALKPGEISGHRVVGGGESLSSVEPVPNGATYGGVPQPPSVLAKALKALTVATQLKALSAKAVRVEITEDESNSESSEVIHTLKLLVTVFAVVGASLLIWCCRSVGQTETPTLQRAFVEESDDDWSVVAVPSVAWPPPLARYSDAPQSREDKWEWDREGNVLLSMLLTNRFCEAGAKHGRNAGAKCAKPKAYTVQGNYRSSIPQF</sequence>
<keyword evidence="4" id="KW-1185">Reference proteome</keyword>
<dbReference type="Gene3D" id="3.30.420.10">
    <property type="entry name" value="Ribonuclease H-like superfamily/Ribonuclease H"/>
    <property type="match status" value="1"/>
</dbReference>
<evidence type="ECO:0000256" key="1">
    <source>
        <dbReference type="SAM" id="Coils"/>
    </source>
</evidence>
<dbReference type="InterPro" id="IPR012337">
    <property type="entry name" value="RNaseH-like_sf"/>
</dbReference>
<feature type="compositionally biased region" description="Acidic residues" evidence="2">
    <location>
        <begin position="830"/>
        <end position="840"/>
    </location>
</feature>
<dbReference type="Proteomes" id="UP000604046">
    <property type="component" value="Unassembled WGS sequence"/>
</dbReference>
<feature type="coiled-coil region" evidence="1">
    <location>
        <begin position="179"/>
        <end position="227"/>
    </location>
</feature>
<dbReference type="InterPro" id="IPR036397">
    <property type="entry name" value="RNaseH_sf"/>
</dbReference>
<feature type="region of interest" description="Disordered" evidence="2">
    <location>
        <begin position="1248"/>
        <end position="1272"/>
    </location>
</feature>
<organism evidence="3 4">
    <name type="scientific">Symbiodinium natans</name>
    <dbReference type="NCBI Taxonomy" id="878477"/>
    <lineage>
        <taxon>Eukaryota</taxon>
        <taxon>Sar</taxon>
        <taxon>Alveolata</taxon>
        <taxon>Dinophyceae</taxon>
        <taxon>Suessiales</taxon>
        <taxon>Symbiodiniaceae</taxon>
        <taxon>Symbiodinium</taxon>
    </lineage>
</organism>
<dbReference type="EMBL" id="CAJNDS010000968">
    <property type="protein sequence ID" value="CAE7242309.1"/>
    <property type="molecule type" value="Genomic_DNA"/>
</dbReference>
<feature type="region of interest" description="Disordered" evidence="2">
    <location>
        <begin position="1"/>
        <end position="34"/>
    </location>
</feature>
<evidence type="ECO:0000256" key="2">
    <source>
        <dbReference type="SAM" id="MobiDB-lite"/>
    </source>
</evidence>
<dbReference type="OrthoDB" id="430981at2759"/>
<feature type="region of interest" description="Disordered" evidence="2">
    <location>
        <begin position="480"/>
        <end position="503"/>
    </location>
</feature>
<dbReference type="CDD" id="cd09272">
    <property type="entry name" value="RNase_HI_RT_Ty1"/>
    <property type="match status" value="1"/>
</dbReference>
<feature type="region of interest" description="Disordered" evidence="2">
    <location>
        <begin position="829"/>
        <end position="848"/>
    </location>
</feature>
<keyword evidence="1" id="KW-0175">Coiled coil</keyword>
<accession>A0A812LIU0</accession>
<dbReference type="GO" id="GO:0003676">
    <property type="term" value="F:nucleic acid binding"/>
    <property type="evidence" value="ECO:0007669"/>
    <property type="project" value="InterPro"/>
</dbReference>
<feature type="region of interest" description="Disordered" evidence="2">
    <location>
        <begin position="126"/>
        <end position="170"/>
    </location>
</feature>